<protein>
    <submittedName>
        <fullName evidence="1">Uncharacterized protein</fullName>
    </submittedName>
</protein>
<proteinExistence type="predicted"/>
<organism evidence="1">
    <name type="scientific">marine sediment metagenome</name>
    <dbReference type="NCBI Taxonomy" id="412755"/>
    <lineage>
        <taxon>unclassified sequences</taxon>
        <taxon>metagenomes</taxon>
        <taxon>ecological metagenomes</taxon>
    </lineage>
</organism>
<gene>
    <name evidence="1" type="ORF">S03H2_18140</name>
</gene>
<feature type="non-terminal residue" evidence="1">
    <location>
        <position position="1"/>
    </location>
</feature>
<sequence length="135" mass="15600">LSTVFEEHKRVKTGPNYLEMQIKRDLSVASFFTGHSSKHFIGKGDHVITVFLSDEDVLLTTISTNTKQERNILLMNLVNDKIALFAPLHSNIEWKKFGYSYFNPEDRAFFASVFKQNYLATDVIKTVDTFSHIYM</sequence>
<evidence type="ECO:0000313" key="1">
    <source>
        <dbReference type="EMBL" id="GAH36484.1"/>
    </source>
</evidence>
<reference evidence="1" key="1">
    <citation type="journal article" date="2014" name="Front. Microbiol.">
        <title>High frequency of phylogenetically diverse reductive dehalogenase-homologous genes in deep subseafloor sedimentary metagenomes.</title>
        <authorList>
            <person name="Kawai M."/>
            <person name="Futagami T."/>
            <person name="Toyoda A."/>
            <person name="Takaki Y."/>
            <person name="Nishi S."/>
            <person name="Hori S."/>
            <person name="Arai W."/>
            <person name="Tsubouchi T."/>
            <person name="Morono Y."/>
            <person name="Uchiyama I."/>
            <person name="Ito T."/>
            <person name="Fujiyama A."/>
            <person name="Inagaki F."/>
            <person name="Takami H."/>
        </authorList>
    </citation>
    <scope>NUCLEOTIDE SEQUENCE</scope>
    <source>
        <strain evidence="1">Expedition CK06-06</strain>
    </source>
</reference>
<name>X1G4L6_9ZZZZ</name>
<accession>X1G4L6</accession>
<dbReference type="AlphaFoldDB" id="X1G4L6"/>
<dbReference type="EMBL" id="BARU01009396">
    <property type="protein sequence ID" value="GAH36484.1"/>
    <property type="molecule type" value="Genomic_DNA"/>
</dbReference>
<comment type="caution">
    <text evidence="1">The sequence shown here is derived from an EMBL/GenBank/DDBJ whole genome shotgun (WGS) entry which is preliminary data.</text>
</comment>